<reference evidence="8 9" key="1">
    <citation type="submission" date="2012-07" db="EMBL/GenBank/DDBJ databases">
        <title>Draft genome sequence of Desulfovibrio magneticus str. Maddingley MBC34 obtained from a metagenomic sequence of a methanogenic enrichment isolated from coal-seam formation water in Victoria, Australia.</title>
        <authorList>
            <person name="Greenfield P."/>
            <person name="Hendry P."/>
            <person name="Li D."/>
            <person name="Rosewarne C.P."/>
            <person name="Tran-Dinh N."/>
            <person name="Elbourne L.D.H."/>
            <person name="Paulsen I.T."/>
            <person name="Midgley D.J."/>
        </authorList>
    </citation>
    <scope>NUCLEOTIDE SEQUENCE [LARGE SCALE GENOMIC DNA]</scope>
    <source>
        <strain evidence="9">Maddingley MBC34</strain>
    </source>
</reference>
<feature type="transmembrane region" description="Helical" evidence="6">
    <location>
        <begin position="127"/>
        <end position="144"/>
    </location>
</feature>
<dbReference type="Pfam" id="PF00892">
    <property type="entry name" value="EamA"/>
    <property type="match status" value="2"/>
</dbReference>
<dbReference type="InterPro" id="IPR000620">
    <property type="entry name" value="EamA_dom"/>
</dbReference>
<evidence type="ECO:0000256" key="2">
    <source>
        <dbReference type="ARBA" id="ARBA00007362"/>
    </source>
</evidence>
<dbReference type="GO" id="GO:0016020">
    <property type="term" value="C:membrane"/>
    <property type="evidence" value="ECO:0007669"/>
    <property type="project" value="UniProtKB-SubCell"/>
</dbReference>
<gene>
    <name evidence="8" type="ORF">B193_0951</name>
</gene>
<feature type="transmembrane region" description="Helical" evidence="6">
    <location>
        <begin position="269"/>
        <end position="286"/>
    </location>
</feature>
<organism evidence="8 9">
    <name type="scientific">Solidesulfovibrio magneticus str. Maddingley MBC34</name>
    <dbReference type="NCBI Taxonomy" id="1206767"/>
    <lineage>
        <taxon>Bacteria</taxon>
        <taxon>Pseudomonadati</taxon>
        <taxon>Thermodesulfobacteriota</taxon>
        <taxon>Desulfovibrionia</taxon>
        <taxon>Desulfovibrionales</taxon>
        <taxon>Desulfovibrionaceae</taxon>
        <taxon>Solidesulfovibrio</taxon>
    </lineage>
</organism>
<dbReference type="InterPro" id="IPR050638">
    <property type="entry name" value="AA-Vitamin_Transporters"/>
</dbReference>
<dbReference type="Proteomes" id="UP000006272">
    <property type="component" value="Unassembled WGS sequence"/>
</dbReference>
<dbReference type="PANTHER" id="PTHR32322:SF2">
    <property type="entry name" value="EAMA DOMAIN-CONTAINING PROTEIN"/>
    <property type="match status" value="1"/>
</dbReference>
<feature type="domain" description="EamA" evidence="7">
    <location>
        <begin position="156"/>
        <end position="284"/>
    </location>
</feature>
<keyword evidence="5 6" id="KW-0472">Membrane</keyword>
<accession>K6HCX2</accession>
<evidence type="ECO:0000256" key="4">
    <source>
        <dbReference type="ARBA" id="ARBA00022989"/>
    </source>
</evidence>
<feature type="transmembrane region" description="Helical" evidence="6">
    <location>
        <begin position="104"/>
        <end position="120"/>
    </location>
</feature>
<dbReference type="SUPFAM" id="SSF103481">
    <property type="entry name" value="Multidrug resistance efflux transporter EmrE"/>
    <property type="match status" value="2"/>
</dbReference>
<feature type="transmembrane region" description="Helical" evidence="6">
    <location>
        <begin position="156"/>
        <end position="174"/>
    </location>
</feature>
<name>K6HCX2_9BACT</name>
<keyword evidence="4 6" id="KW-1133">Transmembrane helix</keyword>
<feature type="transmembrane region" description="Helical" evidence="6">
    <location>
        <begin position="74"/>
        <end position="92"/>
    </location>
</feature>
<comment type="subcellular location">
    <subcellularLocation>
        <location evidence="1">Membrane</location>
        <topology evidence="1">Multi-pass membrane protein</topology>
    </subcellularLocation>
</comment>
<comment type="caution">
    <text evidence="8">The sequence shown here is derived from an EMBL/GenBank/DDBJ whole genome shotgun (WGS) entry which is preliminary data.</text>
</comment>
<protein>
    <submittedName>
        <fullName evidence="8">DMT(Drug/metabolite transporter) superfamily permease</fullName>
    </submittedName>
</protein>
<dbReference type="EMBL" id="ALAO01000078">
    <property type="protein sequence ID" value="EKO40333.1"/>
    <property type="molecule type" value="Genomic_DNA"/>
</dbReference>
<feature type="transmembrane region" description="Helical" evidence="6">
    <location>
        <begin position="39"/>
        <end position="62"/>
    </location>
</feature>
<dbReference type="AlphaFoldDB" id="K6HCX2"/>
<evidence type="ECO:0000313" key="8">
    <source>
        <dbReference type="EMBL" id="EKO40333.1"/>
    </source>
</evidence>
<evidence type="ECO:0000256" key="5">
    <source>
        <dbReference type="ARBA" id="ARBA00023136"/>
    </source>
</evidence>
<sequence length="292" mass="31048">MQDQQRATRYGLATVAMWSTVASAFKLSLAHLAPLQLLFLASLASCLTLALVLAATGGLSRLAAFTPAQWRRSALLGALNPFCYYAILFAAYDLLPAQEAQPLNYTWAVTLSLLAVPMLGQKLRRRDLLAILISYSGVVVISTHGDLFGMRFASPLGVGLALASTVIWALYWIWGAKDDRDPVAGLLANFLCAVPLCGLAMVLGPGLPPAEWQGYAGAAYVGVFEMGLAFVTWLTALKCAENAAKVANLIFLSPFLSLLLIHVFVGEAILPSTIIGLGLILAGLGVQRGRGK</sequence>
<feature type="transmembrane region" description="Helical" evidence="6">
    <location>
        <begin position="246"/>
        <end position="263"/>
    </location>
</feature>
<dbReference type="PANTHER" id="PTHR32322">
    <property type="entry name" value="INNER MEMBRANE TRANSPORTER"/>
    <property type="match status" value="1"/>
</dbReference>
<proteinExistence type="inferred from homology"/>
<evidence type="ECO:0000259" key="7">
    <source>
        <dbReference type="Pfam" id="PF00892"/>
    </source>
</evidence>
<evidence type="ECO:0000256" key="6">
    <source>
        <dbReference type="SAM" id="Phobius"/>
    </source>
</evidence>
<evidence type="ECO:0000256" key="1">
    <source>
        <dbReference type="ARBA" id="ARBA00004141"/>
    </source>
</evidence>
<feature type="transmembrane region" description="Helical" evidence="6">
    <location>
        <begin position="186"/>
        <end position="206"/>
    </location>
</feature>
<evidence type="ECO:0000256" key="3">
    <source>
        <dbReference type="ARBA" id="ARBA00022692"/>
    </source>
</evidence>
<feature type="transmembrane region" description="Helical" evidence="6">
    <location>
        <begin position="12"/>
        <end position="33"/>
    </location>
</feature>
<feature type="domain" description="EamA" evidence="7">
    <location>
        <begin position="11"/>
        <end position="143"/>
    </location>
</feature>
<dbReference type="InterPro" id="IPR037185">
    <property type="entry name" value="EmrE-like"/>
</dbReference>
<feature type="transmembrane region" description="Helical" evidence="6">
    <location>
        <begin position="212"/>
        <end position="234"/>
    </location>
</feature>
<dbReference type="PATRIC" id="fig|1206767.3.peg.913"/>
<comment type="similarity">
    <text evidence="2">Belongs to the EamA transporter family.</text>
</comment>
<keyword evidence="3 6" id="KW-0812">Transmembrane</keyword>
<evidence type="ECO:0000313" key="9">
    <source>
        <dbReference type="Proteomes" id="UP000006272"/>
    </source>
</evidence>